<keyword evidence="2" id="KW-0479">Metal-binding</keyword>
<dbReference type="AlphaFoldDB" id="A0A060I9I7"/>
<organism evidence="5 6">
    <name type="scientific">Rhizobium etli bv. mimosae str. IE4771</name>
    <dbReference type="NCBI Taxonomy" id="1432050"/>
    <lineage>
        <taxon>Bacteria</taxon>
        <taxon>Pseudomonadati</taxon>
        <taxon>Pseudomonadota</taxon>
        <taxon>Alphaproteobacteria</taxon>
        <taxon>Hyphomicrobiales</taxon>
        <taxon>Rhizobiaceae</taxon>
        <taxon>Rhizobium/Agrobacterium group</taxon>
        <taxon>Rhizobium</taxon>
    </lineage>
</organism>
<reference evidence="5 6" key="1">
    <citation type="submission" date="2013-12" db="EMBL/GenBank/DDBJ databases">
        <title>Complete genome sequence of Rhizobium etli bv. mimosae IE4771.</title>
        <authorList>
            <person name="Bustos P."/>
            <person name="Santamaria R.I."/>
            <person name="Lozano L."/>
            <person name="Ormeno-Orrillo E."/>
            <person name="Rogel M.A."/>
            <person name="Romero D."/>
            <person name="Cevallos M.A."/>
            <person name="Martinez-Romero E."/>
            <person name="Gonzalez V."/>
        </authorList>
    </citation>
    <scope>NUCLEOTIDE SEQUENCE [LARGE SCALE GENOMIC DNA]</scope>
    <source>
        <strain evidence="5 6">IE4771</strain>
    </source>
</reference>
<dbReference type="OrthoDB" id="9805575at2"/>
<dbReference type="InterPro" id="IPR052355">
    <property type="entry name" value="CENP-V-like"/>
</dbReference>
<proteinExistence type="inferred from homology"/>
<dbReference type="RefSeq" id="WP_038690278.1">
    <property type="nucleotide sequence ID" value="NZ_CP006986.1"/>
</dbReference>
<evidence type="ECO:0000313" key="6">
    <source>
        <dbReference type="Proteomes" id="UP000027180"/>
    </source>
</evidence>
<dbReference type="Proteomes" id="UP000027180">
    <property type="component" value="Chromosome"/>
</dbReference>
<name>A0A060I9I7_RHIET</name>
<dbReference type="InterPro" id="IPR011057">
    <property type="entry name" value="Mss4-like_sf"/>
</dbReference>
<feature type="domain" description="CENP-V/GFA" evidence="4">
    <location>
        <begin position="3"/>
        <end position="111"/>
    </location>
</feature>
<keyword evidence="3" id="KW-0862">Zinc</keyword>
<dbReference type="EC" id="4.4.1.22" evidence="5"/>
<gene>
    <name evidence="5" type="ORF">IE4771_CH03214</name>
</gene>
<dbReference type="PROSITE" id="PS51891">
    <property type="entry name" value="CENP_V_GFA"/>
    <property type="match status" value="1"/>
</dbReference>
<dbReference type="Pfam" id="PF04828">
    <property type="entry name" value="GFA"/>
    <property type="match status" value="1"/>
</dbReference>
<evidence type="ECO:0000256" key="3">
    <source>
        <dbReference type="ARBA" id="ARBA00022833"/>
    </source>
</evidence>
<dbReference type="GO" id="GO:0051907">
    <property type="term" value="F:S-(hydroxymethyl)glutathione synthase activity"/>
    <property type="evidence" value="ECO:0007669"/>
    <property type="project" value="UniProtKB-EC"/>
</dbReference>
<dbReference type="GO" id="GO:0046872">
    <property type="term" value="F:metal ion binding"/>
    <property type="evidence" value="ECO:0007669"/>
    <property type="project" value="UniProtKB-KW"/>
</dbReference>
<accession>A0A060I9I7</accession>
<dbReference type="PANTHER" id="PTHR28620">
    <property type="entry name" value="CENTROMERE PROTEIN V"/>
    <property type="match status" value="1"/>
</dbReference>
<sequence>MIYQGSCHCGNVAFEVEGEFTEALDCNCSLCRRRGGLLAFVPRDKLVLKTPEENISTYTFNRHVIRHHFCAKCGIAPFGEGVAPDGSAMASINLRCIPAIDLGALKVTAYDGAAR</sequence>
<evidence type="ECO:0000256" key="2">
    <source>
        <dbReference type="ARBA" id="ARBA00022723"/>
    </source>
</evidence>
<dbReference type="EMBL" id="CP006986">
    <property type="protein sequence ID" value="AIC28301.1"/>
    <property type="molecule type" value="Genomic_DNA"/>
</dbReference>
<dbReference type="InterPro" id="IPR006913">
    <property type="entry name" value="CENP-V/GFA"/>
</dbReference>
<dbReference type="HOGENOM" id="CLU_055491_7_4_5"/>
<dbReference type="PANTHER" id="PTHR28620:SF1">
    <property type="entry name" value="CENP-V_GFA DOMAIN-CONTAINING PROTEIN"/>
    <property type="match status" value="1"/>
</dbReference>
<dbReference type="SUPFAM" id="SSF51316">
    <property type="entry name" value="Mss4-like"/>
    <property type="match status" value="1"/>
</dbReference>
<evidence type="ECO:0000259" key="4">
    <source>
        <dbReference type="PROSITE" id="PS51891"/>
    </source>
</evidence>
<comment type="similarity">
    <text evidence="1">Belongs to the Gfa family.</text>
</comment>
<evidence type="ECO:0000313" key="5">
    <source>
        <dbReference type="EMBL" id="AIC28301.1"/>
    </source>
</evidence>
<dbReference type="Gene3D" id="2.170.150.70">
    <property type="match status" value="1"/>
</dbReference>
<keyword evidence="5" id="KW-0456">Lyase</keyword>
<evidence type="ECO:0000256" key="1">
    <source>
        <dbReference type="ARBA" id="ARBA00005495"/>
    </source>
</evidence>
<dbReference type="KEGG" id="rei:IE4771_CH03214"/>
<protein>
    <submittedName>
        <fullName evidence="5">GFA family glutathione-dependent formaldehyde-activating protein</fullName>
        <ecNumber evidence="5">4.4.1.22</ecNumber>
    </submittedName>
</protein>